<keyword evidence="3" id="KW-0804">Transcription</keyword>
<evidence type="ECO:0000256" key="2">
    <source>
        <dbReference type="ARBA" id="ARBA00023125"/>
    </source>
</evidence>
<accession>A0A1R1EL09</accession>
<gene>
    <name evidence="5" type="ORF">BK138_20570</name>
</gene>
<dbReference type="InterPro" id="IPR036390">
    <property type="entry name" value="WH_DNA-bd_sf"/>
</dbReference>
<evidence type="ECO:0000256" key="1">
    <source>
        <dbReference type="ARBA" id="ARBA00023015"/>
    </source>
</evidence>
<dbReference type="EMBL" id="MRTP01000006">
    <property type="protein sequence ID" value="OMF52497.1"/>
    <property type="molecule type" value="Genomic_DNA"/>
</dbReference>
<dbReference type="STRING" id="297318.BK138_20570"/>
<dbReference type="Pfam" id="PF01638">
    <property type="entry name" value="HxlR"/>
    <property type="match status" value="1"/>
</dbReference>
<dbReference type="PANTHER" id="PTHR33204:SF18">
    <property type="entry name" value="TRANSCRIPTIONAL REGULATORY PROTEIN"/>
    <property type="match status" value="1"/>
</dbReference>
<dbReference type="CDD" id="cd00090">
    <property type="entry name" value="HTH_ARSR"/>
    <property type="match status" value="1"/>
</dbReference>
<reference evidence="5 6" key="1">
    <citation type="submission" date="2016-11" db="EMBL/GenBank/DDBJ databases">
        <title>Paenibacillus species isolates.</title>
        <authorList>
            <person name="Beno S.M."/>
        </authorList>
    </citation>
    <scope>NUCLEOTIDE SEQUENCE [LARGE SCALE GENOMIC DNA]</scope>
    <source>
        <strain evidence="5 6">FSL R5-0378</strain>
    </source>
</reference>
<dbReference type="PROSITE" id="PS51118">
    <property type="entry name" value="HTH_HXLR"/>
    <property type="match status" value="1"/>
</dbReference>
<protein>
    <submittedName>
        <fullName evidence="5">Transcriptional regulator</fullName>
    </submittedName>
</protein>
<dbReference type="RefSeq" id="WP_076172945.1">
    <property type="nucleotide sequence ID" value="NZ_MRTP01000006.1"/>
</dbReference>
<organism evidence="5 6">
    <name type="scientific">Paenibacillus rhizosphaerae</name>
    <dbReference type="NCBI Taxonomy" id="297318"/>
    <lineage>
        <taxon>Bacteria</taxon>
        <taxon>Bacillati</taxon>
        <taxon>Bacillota</taxon>
        <taxon>Bacilli</taxon>
        <taxon>Bacillales</taxon>
        <taxon>Paenibacillaceae</taxon>
        <taxon>Paenibacillus</taxon>
    </lineage>
</organism>
<dbReference type="InterPro" id="IPR011991">
    <property type="entry name" value="ArsR-like_HTH"/>
</dbReference>
<evidence type="ECO:0000313" key="6">
    <source>
        <dbReference type="Proteomes" id="UP000187172"/>
    </source>
</evidence>
<proteinExistence type="predicted"/>
<comment type="caution">
    <text evidence="5">The sequence shown here is derived from an EMBL/GenBank/DDBJ whole genome shotgun (WGS) entry which is preliminary data.</text>
</comment>
<keyword evidence="1" id="KW-0805">Transcription regulation</keyword>
<dbReference type="Proteomes" id="UP000187172">
    <property type="component" value="Unassembled WGS sequence"/>
</dbReference>
<dbReference type="Gene3D" id="1.10.10.10">
    <property type="entry name" value="Winged helix-like DNA-binding domain superfamily/Winged helix DNA-binding domain"/>
    <property type="match status" value="1"/>
</dbReference>
<name>A0A1R1EL09_9BACL</name>
<dbReference type="InterPro" id="IPR036388">
    <property type="entry name" value="WH-like_DNA-bd_sf"/>
</dbReference>
<dbReference type="SUPFAM" id="SSF46785">
    <property type="entry name" value="Winged helix' DNA-binding domain"/>
    <property type="match status" value="1"/>
</dbReference>
<feature type="domain" description="HTH hxlR-type" evidence="4">
    <location>
        <begin position="10"/>
        <end position="108"/>
    </location>
</feature>
<dbReference type="PANTHER" id="PTHR33204">
    <property type="entry name" value="TRANSCRIPTIONAL REGULATOR, MARR FAMILY"/>
    <property type="match status" value="1"/>
</dbReference>
<evidence type="ECO:0000313" key="5">
    <source>
        <dbReference type="EMBL" id="OMF52497.1"/>
    </source>
</evidence>
<dbReference type="AlphaFoldDB" id="A0A1R1EL09"/>
<keyword evidence="2" id="KW-0238">DNA-binding</keyword>
<evidence type="ECO:0000259" key="4">
    <source>
        <dbReference type="PROSITE" id="PS51118"/>
    </source>
</evidence>
<sequence length="147" mass="16923">MPKNIYNLDCNIAQTLNIVGDRWSLMIIHEILVGKKTFNEIKQGLATISANVLSERLRQLEEDGLIVSNLYSAHPPRYEYELTESGRDMEMIFHAFILWGEKHLDKCYKSLKHTACGHEVELRHYCPHCESNVDDITVVPVEDAKQP</sequence>
<dbReference type="GO" id="GO:0003677">
    <property type="term" value="F:DNA binding"/>
    <property type="evidence" value="ECO:0007669"/>
    <property type="project" value="UniProtKB-KW"/>
</dbReference>
<dbReference type="InterPro" id="IPR002577">
    <property type="entry name" value="HTH_HxlR"/>
</dbReference>
<keyword evidence="6" id="KW-1185">Reference proteome</keyword>
<evidence type="ECO:0000256" key="3">
    <source>
        <dbReference type="ARBA" id="ARBA00023163"/>
    </source>
</evidence>